<dbReference type="SMART" id="SM00356">
    <property type="entry name" value="ZnF_C3H1"/>
    <property type="match status" value="1"/>
</dbReference>
<dbReference type="InterPro" id="IPR036397">
    <property type="entry name" value="RNaseH_sf"/>
</dbReference>
<evidence type="ECO:0000313" key="7">
    <source>
        <dbReference type="Proteomes" id="UP001497512"/>
    </source>
</evidence>
<proteinExistence type="predicted"/>
<dbReference type="PANTHER" id="PTHR46387">
    <property type="entry name" value="POLYNUCLEOTIDYL TRANSFERASE, RIBONUCLEASE H-LIKE SUPERFAMILY PROTEIN"/>
    <property type="match status" value="1"/>
</dbReference>
<keyword evidence="7" id="KW-1185">Reference proteome</keyword>
<dbReference type="SUPFAM" id="SSF90229">
    <property type="entry name" value="CCCH zinc finger"/>
    <property type="match status" value="1"/>
</dbReference>
<keyword evidence="2 4" id="KW-0863">Zinc-finger</keyword>
<dbReference type="PROSITE" id="PS50103">
    <property type="entry name" value="ZF_C3H1"/>
    <property type="match status" value="1"/>
</dbReference>
<dbReference type="SUPFAM" id="SSF53098">
    <property type="entry name" value="Ribonuclease H-like"/>
    <property type="match status" value="1"/>
</dbReference>
<sequence length="315" mass="35919">MGPPAARRYSLSLSVRFSVRATYGYEYPQATKGSIEISPFYGTESEQFAKHWIYNYEAWTIQELLDGRQKLQIVLLALFDKAYEWAYNLKFSEHGTWKDFRSLFQERFVGDPTPWSGSRRFPYWLYFSGATAKPVAGQILGPAGSGALLITPLKELEVATVSEYLGKHCSVHVAEYTALLMGLDIALKRGMKHLTIMCDSLTVFNQITGKWTACHWSVADLRFVVQELLDQLTTCHIVFIPKRCNAEAHALANSAIQNSNCLFPKTRHHVQGAQCHYANIPFTCYKTTLCRDWEGGYCRYGMHCERAHGYQELRV</sequence>
<dbReference type="Pfam" id="PF13456">
    <property type="entry name" value="RVT_3"/>
    <property type="match status" value="1"/>
</dbReference>
<keyword evidence="3 4" id="KW-0862">Zinc</keyword>
<dbReference type="InterPro" id="IPR000571">
    <property type="entry name" value="Znf_CCCH"/>
</dbReference>
<name>A0ABP0UV15_9BRYO</name>
<dbReference type="InterPro" id="IPR002156">
    <property type="entry name" value="RNaseH_domain"/>
</dbReference>
<evidence type="ECO:0000313" key="6">
    <source>
        <dbReference type="EMBL" id="CAK9231167.1"/>
    </source>
</evidence>
<dbReference type="InterPro" id="IPR012337">
    <property type="entry name" value="RNaseH-like_sf"/>
</dbReference>
<feature type="zinc finger region" description="C3H1-type" evidence="4">
    <location>
        <begin position="285"/>
        <end position="311"/>
    </location>
</feature>
<accession>A0ABP0UV15</accession>
<dbReference type="Gene3D" id="4.10.1000.10">
    <property type="entry name" value="Zinc finger, CCCH-type"/>
    <property type="match status" value="1"/>
</dbReference>
<keyword evidence="1 4" id="KW-0479">Metal-binding</keyword>
<dbReference type="InterPro" id="IPR036855">
    <property type="entry name" value="Znf_CCCH_sf"/>
</dbReference>
<dbReference type="PANTHER" id="PTHR46387:SF2">
    <property type="entry name" value="RIBONUCLEASE HI"/>
    <property type="match status" value="1"/>
</dbReference>
<feature type="domain" description="C3H1-type" evidence="5">
    <location>
        <begin position="285"/>
        <end position="311"/>
    </location>
</feature>
<protein>
    <recommendedName>
        <fullName evidence="5">C3H1-type domain-containing protein</fullName>
    </recommendedName>
</protein>
<reference evidence="6" key="1">
    <citation type="submission" date="2024-02" db="EMBL/GenBank/DDBJ databases">
        <authorList>
            <consortium name="ELIXIR-Norway"/>
            <consortium name="Elixir Norway"/>
        </authorList>
    </citation>
    <scope>NUCLEOTIDE SEQUENCE</scope>
</reference>
<evidence type="ECO:0000256" key="1">
    <source>
        <dbReference type="ARBA" id="ARBA00022723"/>
    </source>
</evidence>
<evidence type="ECO:0000256" key="2">
    <source>
        <dbReference type="ARBA" id="ARBA00022771"/>
    </source>
</evidence>
<dbReference type="Proteomes" id="UP001497512">
    <property type="component" value="Chromosome 7"/>
</dbReference>
<organism evidence="6 7">
    <name type="scientific">Sphagnum troendelagicum</name>
    <dbReference type="NCBI Taxonomy" id="128251"/>
    <lineage>
        <taxon>Eukaryota</taxon>
        <taxon>Viridiplantae</taxon>
        <taxon>Streptophyta</taxon>
        <taxon>Embryophyta</taxon>
        <taxon>Bryophyta</taxon>
        <taxon>Sphagnophytina</taxon>
        <taxon>Sphagnopsida</taxon>
        <taxon>Sphagnales</taxon>
        <taxon>Sphagnaceae</taxon>
        <taxon>Sphagnum</taxon>
    </lineage>
</organism>
<gene>
    <name evidence="6" type="ORF">CSSPTR1EN2_LOCUS20346</name>
</gene>
<evidence type="ECO:0000256" key="3">
    <source>
        <dbReference type="ARBA" id="ARBA00022833"/>
    </source>
</evidence>
<dbReference type="EMBL" id="OZ019899">
    <property type="protein sequence ID" value="CAK9231167.1"/>
    <property type="molecule type" value="Genomic_DNA"/>
</dbReference>
<dbReference type="Pfam" id="PF00642">
    <property type="entry name" value="zf-CCCH"/>
    <property type="match status" value="1"/>
</dbReference>
<evidence type="ECO:0000256" key="4">
    <source>
        <dbReference type="PROSITE-ProRule" id="PRU00723"/>
    </source>
</evidence>
<dbReference type="CDD" id="cd09279">
    <property type="entry name" value="RNase_HI_like"/>
    <property type="match status" value="1"/>
</dbReference>
<dbReference type="Gene3D" id="3.30.420.10">
    <property type="entry name" value="Ribonuclease H-like superfamily/Ribonuclease H"/>
    <property type="match status" value="1"/>
</dbReference>
<evidence type="ECO:0000259" key="5">
    <source>
        <dbReference type="PROSITE" id="PS50103"/>
    </source>
</evidence>